<dbReference type="CDD" id="cd06530">
    <property type="entry name" value="S26_SPase_I"/>
    <property type="match status" value="1"/>
</dbReference>
<dbReference type="EMBL" id="SJPR01000005">
    <property type="protein sequence ID" value="TWT95353.1"/>
    <property type="molecule type" value="Genomic_DNA"/>
</dbReference>
<keyword evidence="11" id="KW-1185">Reference proteome</keyword>
<comment type="caution">
    <text evidence="10">The sequence shown here is derived from an EMBL/GenBank/DDBJ whole genome shotgun (WGS) entry which is preliminary data.</text>
</comment>
<sequence>MATKKRRDADRVKTPAELSADGPTAAQISRRGGRETVDALVVAFVLAFLIRTFEAEAFVIPTGSMAPTLMGRHKDVFCDQCGVRYKVNSSDDATDLAPVLQREVASGRMSVRDAQSRLKGTTCVAGECPQCRFLMLLEDDVPDAIRPAWATTVDQSADYSGDRLVVSKYAYSFSGPERWDVAVFKYPGNSQTNYIKRVTGLPGEELRVFQGDLYLRKLGSDDDFSVARKPPKTVLAMQQFVHDSFHEPRSLIDAGWPLGWSESEGWSVEKRAAEATRGAAVYQTAYQGEAPAGETRWLRYHHRPPTENVWRNVLGDKQPIEVAPEPELITDFTAYNTRLNLDHVEELRQLSLAPRRRRPDDLGRLGLHWVGDLLLEADLNVESATGEVSLDLVEAGVHYGVTFDVATGAASLWRRPFESDEREELAKVTTAVQGAGSHAVRLANVDNRLLLWVDGALVGDGVEYADEASDAYGPAETPRTSDADEGDLAPAGVGVAGGKVAVERLKLSRDGYYIAMSYEDPNIGFTSDLTVASFEPRSGVPWVQSLLELPGNPELWGALAKRRHSDFSIDEGQLFVMGDNSGWSLDARLWAGGNGRDIGVPGGPYLERSQLVGKAICVYWPHAWYSVPFTRQMIPAWPNFEDMRLVR</sequence>
<evidence type="ECO:0000256" key="8">
    <source>
        <dbReference type="SAM" id="MobiDB-lite"/>
    </source>
</evidence>
<feature type="region of interest" description="Disordered" evidence="8">
    <location>
        <begin position="469"/>
        <end position="490"/>
    </location>
</feature>
<dbReference type="Pfam" id="PF10502">
    <property type="entry name" value="Peptidase_S26"/>
    <property type="match status" value="2"/>
</dbReference>
<dbReference type="AlphaFoldDB" id="A0A5C6AAJ8"/>
<feature type="domain" description="Peptidase S26" evidence="9">
    <location>
        <begin position="160"/>
        <end position="215"/>
    </location>
</feature>
<proteinExistence type="inferred from homology"/>
<feature type="active site" evidence="7">
    <location>
        <position position="196"/>
    </location>
</feature>
<dbReference type="OrthoDB" id="9802919at2"/>
<dbReference type="InterPro" id="IPR019757">
    <property type="entry name" value="Pept_S26A_signal_pept_1_Lys-AS"/>
</dbReference>
<organism evidence="10 11">
    <name type="scientific">Botrimarina colliarenosi</name>
    <dbReference type="NCBI Taxonomy" id="2528001"/>
    <lineage>
        <taxon>Bacteria</taxon>
        <taxon>Pseudomonadati</taxon>
        <taxon>Planctomycetota</taxon>
        <taxon>Planctomycetia</taxon>
        <taxon>Pirellulales</taxon>
        <taxon>Lacipirellulaceae</taxon>
        <taxon>Botrimarina</taxon>
    </lineage>
</organism>
<dbReference type="GO" id="GO:0006465">
    <property type="term" value="P:signal peptide processing"/>
    <property type="evidence" value="ECO:0007669"/>
    <property type="project" value="InterPro"/>
</dbReference>
<dbReference type="PANTHER" id="PTHR43390">
    <property type="entry name" value="SIGNAL PEPTIDASE I"/>
    <property type="match status" value="1"/>
</dbReference>
<dbReference type="InterPro" id="IPR000223">
    <property type="entry name" value="Pept_S26A_signal_pept_1"/>
</dbReference>
<dbReference type="RefSeq" id="WP_146446193.1">
    <property type="nucleotide sequence ID" value="NZ_SJPR01000005.1"/>
</dbReference>
<evidence type="ECO:0000256" key="3">
    <source>
        <dbReference type="ARBA" id="ARBA00013208"/>
    </source>
</evidence>
<keyword evidence="5" id="KW-0378">Hydrolase</keyword>
<comment type="similarity">
    <text evidence="2">Belongs to the peptidase S26 family.</text>
</comment>
<feature type="region of interest" description="Disordered" evidence="8">
    <location>
        <begin position="1"/>
        <end position="29"/>
    </location>
</feature>
<dbReference type="InterPro" id="IPR036286">
    <property type="entry name" value="LexA/Signal_pep-like_sf"/>
</dbReference>
<name>A0A5C6AAJ8_9BACT</name>
<dbReference type="PANTHER" id="PTHR43390:SF1">
    <property type="entry name" value="CHLOROPLAST PROCESSING PEPTIDASE"/>
    <property type="match status" value="1"/>
</dbReference>
<comment type="catalytic activity">
    <reaction evidence="1">
        <text>Cleavage of hydrophobic, N-terminal signal or leader sequences from secreted and periplasmic proteins.</text>
        <dbReference type="EC" id="3.4.21.89"/>
    </reaction>
</comment>
<evidence type="ECO:0000256" key="6">
    <source>
        <dbReference type="ARBA" id="ARBA00029906"/>
    </source>
</evidence>
<protein>
    <recommendedName>
        <fullName evidence="4">Signal peptidase I</fullName>
        <ecNumber evidence="3">3.4.21.89</ecNumber>
    </recommendedName>
    <alternativeName>
        <fullName evidence="6">Leader peptidase I</fullName>
    </alternativeName>
</protein>
<evidence type="ECO:0000256" key="1">
    <source>
        <dbReference type="ARBA" id="ARBA00000677"/>
    </source>
</evidence>
<feature type="domain" description="Peptidase S26" evidence="9">
    <location>
        <begin position="493"/>
        <end position="620"/>
    </location>
</feature>
<evidence type="ECO:0000256" key="4">
    <source>
        <dbReference type="ARBA" id="ARBA00019232"/>
    </source>
</evidence>
<dbReference type="InterPro" id="IPR019533">
    <property type="entry name" value="Peptidase_S26"/>
</dbReference>
<dbReference type="EC" id="3.4.21.89" evidence="3"/>
<dbReference type="Gene3D" id="2.10.109.10">
    <property type="entry name" value="Umud Fragment, subunit A"/>
    <property type="match status" value="2"/>
</dbReference>
<reference evidence="10 11" key="1">
    <citation type="submission" date="2019-02" db="EMBL/GenBank/DDBJ databases">
        <title>Deep-cultivation of Planctomycetes and their phenomic and genomic characterization uncovers novel biology.</title>
        <authorList>
            <person name="Wiegand S."/>
            <person name="Jogler M."/>
            <person name="Boedeker C."/>
            <person name="Pinto D."/>
            <person name="Vollmers J."/>
            <person name="Rivas-Marin E."/>
            <person name="Kohn T."/>
            <person name="Peeters S.H."/>
            <person name="Heuer A."/>
            <person name="Rast P."/>
            <person name="Oberbeckmann S."/>
            <person name="Bunk B."/>
            <person name="Jeske O."/>
            <person name="Meyerdierks A."/>
            <person name="Storesund J.E."/>
            <person name="Kallscheuer N."/>
            <person name="Luecker S."/>
            <person name="Lage O.M."/>
            <person name="Pohl T."/>
            <person name="Merkel B.J."/>
            <person name="Hornburger P."/>
            <person name="Mueller R.-W."/>
            <person name="Bruemmer F."/>
            <person name="Labrenz M."/>
            <person name="Spormann A.M."/>
            <person name="Op Den Camp H."/>
            <person name="Overmann J."/>
            <person name="Amann R."/>
            <person name="Jetten M.S.M."/>
            <person name="Mascher T."/>
            <person name="Medema M.H."/>
            <person name="Devos D.P."/>
            <person name="Kaster A.-K."/>
            <person name="Ovreas L."/>
            <person name="Rohde M."/>
            <person name="Galperin M.Y."/>
            <person name="Jogler C."/>
        </authorList>
    </citation>
    <scope>NUCLEOTIDE SEQUENCE [LARGE SCALE GENOMIC DNA]</scope>
    <source>
        <strain evidence="10 11">Pla108</strain>
    </source>
</reference>
<gene>
    <name evidence="10" type="ORF">Pla108_34990</name>
</gene>
<dbReference type="GO" id="GO:0004252">
    <property type="term" value="F:serine-type endopeptidase activity"/>
    <property type="evidence" value="ECO:0007669"/>
    <property type="project" value="InterPro"/>
</dbReference>
<dbReference type="PROSITE" id="PS00760">
    <property type="entry name" value="SPASE_I_2"/>
    <property type="match status" value="1"/>
</dbReference>
<dbReference type="GO" id="GO:0016020">
    <property type="term" value="C:membrane"/>
    <property type="evidence" value="ECO:0007669"/>
    <property type="project" value="InterPro"/>
</dbReference>
<evidence type="ECO:0000256" key="7">
    <source>
        <dbReference type="PIRSR" id="PIRSR600223-1"/>
    </source>
</evidence>
<evidence type="ECO:0000256" key="5">
    <source>
        <dbReference type="ARBA" id="ARBA00022801"/>
    </source>
</evidence>
<feature type="active site" evidence="7">
    <location>
        <position position="64"/>
    </location>
</feature>
<dbReference type="SUPFAM" id="SSF51306">
    <property type="entry name" value="LexA/Signal peptidase"/>
    <property type="match status" value="2"/>
</dbReference>
<evidence type="ECO:0000313" key="11">
    <source>
        <dbReference type="Proteomes" id="UP000317421"/>
    </source>
</evidence>
<evidence type="ECO:0000313" key="10">
    <source>
        <dbReference type="EMBL" id="TWT95353.1"/>
    </source>
</evidence>
<evidence type="ECO:0000259" key="9">
    <source>
        <dbReference type="Pfam" id="PF10502"/>
    </source>
</evidence>
<evidence type="ECO:0000256" key="2">
    <source>
        <dbReference type="ARBA" id="ARBA00009370"/>
    </source>
</evidence>
<dbReference type="Proteomes" id="UP000317421">
    <property type="component" value="Unassembled WGS sequence"/>
</dbReference>
<accession>A0A5C6AAJ8</accession>
<dbReference type="GO" id="GO:0009003">
    <property type="term" value="F:signal peptidase activity"/>
    <property type="evidence" value="ECO:0007669"/>
    <property type="project" value="UniProtKB-EC"/>
</dbReference>